<evidence type="ECO:0000313" key="2">
    <source>
        <dbReference type="EMBL" id="GIE12713.1"/>
    </source>
</evidence>
<dbReference type="EMBL" id="BOMM01000040">
    <property type="protein sequence ID" value="GIE12713.1"/>
    <property type="molecule type" value="Genomic_DNA"/>
</dbReference>
<feature type="compositionally biased region" description="Basic and acidic residues" evidence="1">
    <location>
        <begin position="90"/>
        <end position="99"/>
    </location>
</feature>
<feature type="region of interest" description="Disordered" evidence="1">
    <location>
        <begin position="83"/>
        <end position="120"/>
    </location>
</feature>
<name>A0A919J2H2_9ACTN</name>
<protein>
    <submittedName>
        <fullName evidence="2">Uncharacterized protein</fullName>
    </submittedName>
</protein>
<accession>A0A919J2H2</accession>
<proteinExistence type="predicted"/>
<sequence>MEGRRYFGQRDMLVFTGASVGSPTVPEFELSQLEVLLEITPFIVGRFTILVLWTYLPPRLQEAAIRADEIILKDCEVMLGRGQVGMPQKPRHDMNRKPAGDGLGSKHSPKVVRRETQRFS</sequence>
<evidence type="ECO:0000313" key="3">
    <source>
        <dbReference type="Proteomes" id="UP000598174"/>
    </source>
</evidence>
<keyword evidence="3" id="KW-1185">Reference proteome</keyword>
<dbReference type="AlphaFoldDB" id="A0A919J2H2"/>
<reference evidence="2" key="1">
    <citation type="submission" date="2021-01" db="EMBL/GenBank/DDBJ databases">
        <title>Whole genome shotgun sequence of Actinoplanes ferrugineus NBRC 15555.</title>
        <authorList>
            <person name="Komaki H."/>
            <person name="Tamura T."/>
        </authorList>
    </citation>
    <scope>NUCLEOTIDE SEQUENCE</scope>
    <source>
        <strain evidence="2">NBRC 15555</strain>
    </source>
</reference>
<organism evidence="2 3">
    <name type="scientific">Paractinoplanes ferrugineus</name>
    <dbReference type="NCBI Taxonomy" id="113564"/>
    <lineage>
        <taxon>Bacteria</taxon>
        <taxon>Bacillati</taxon>
        <taxon>Actinomycetota</taxon>
        <taxon>Actinomycetes</taxon>
        <taxon>Micromonosporales</taxon>
        <taxon>Micromonosporaceae</taxon>
        <taxon>Paractinoplanes</taxon>
    </lineage>
</organism>
<dbReference type="Proteomes" id="UP000598174">
    <property type="component" value="Unassembled WGS sequence"/>
</dbReference>
<gene>
    <name evidence="2" type="ORF">Afe05nite_45530</name>
</gene>
<evidence type="ECO:0000256" key="1">
    <source>
        <dbReference type="SAM" id="MobiDB-lite"/>
    </source>
</evidence>
<comment type="caution">
    <text evidence="2">The sequence shown here is derived from an EMBL/GenBank/DDBJ whole genome shotgun (WGS) entry which is preliminary data.</text>
</comment>